<protein>
    <submittedName>
        <fullName evidence="2">Uncharacterized protein</fullName>
    </submittedName>
</protein>
<feature type="compositionally biased region" description="Basic and acidic residues" evidence="1">
    <location>
        <begin position="1"/>
        <end position="11"/>
    </location>
</feature>
<keyword evidence="3" id="KW-1185">Reference proteome</keyword>
<dbReference type="AlphaFoldDB" id="A0AAV7Q193"/>
<reference evidence="2" key="1">
    <citation type="journal article" date="2022" name="bioRxiv">
        <title>Sequencing and chromosome-scale assembly of the giantPleurodeles waltlgenome.</title>
        <authorList>
            <person name="Brown T."/>
            <person name="Elewa A."/>
            <person name="Iarovenko S."/>
            <person name="Subramanian E."/>
            <person name="Araus A.J."/>
            <person name="Petzold A."/>
            <person name="Susuki M."/>
            <person name="Suzuki K.-i.T."/>
            <person name="Hayashi T."/>
            <person name="Toyoda A."/>
            <person name="Oliveira C."/>
            <person name="Osipova E."/>
            <person name="Leigh N.D."/>
            <person name="Simon A."/>
            <person name="Yun M.H."/>
        </authorList>
    </citation>
    <scope>NUCLEOTIDE SEQUENCE</scope>
    <source>
        <strain evidence="2">20211129_DDA</strain>
        <tissue evidence="2">Liver</tissue>
    </source>
</reference>
<organism evidence="2 3">
    <name type="scientific">Pleurodeles waltl</name>
    <name type="common">Iberian ribbed newt</name>
    <dbReference type="NCBI Taxonomy" id="8319"/>
    <lineage>
        <taxon>Eukaryota</taxon>
        <taxon>Metazoa</taxon>
        <taxon>Chordata</taxon>
        <taxon>Craniata</taxon>
        <taxon>Vertebrata</taxon>
        <taxon>Euteleostomi</taxon>
        <taxon>Amphibia</taxon>
        <taxon>Batrachia</taxon>
        <taxon>Caudata</taxon>
        <taxon>Salamandroidea</taxon>
        <taxon>Salamandridae</taxon>
        <taxon>Pleurodelinae</taxon>
        <taxon>Pleurodeles</taxon>
    </lineage>
</organism>
<dbReference type="Proteomes" id="UP001066276">
    <property type="component" value="Chromosome 7"/>
</dbReference>
<feature type="region of interest" description="Disordered" evidence="1">
    <location>
        <begin position="1"/>
        <end position="26"/>
    </location>
</feature>
<evidence type="ECO:0000313" key="3">
    <source>
        <dbReference type="Proteomes" id="UP001066276"/>
    </source>
</evidence>
<evidence type="ECO:0000313" key="2">
    <source>
        <dbReference type="EMBL" id="KAJ1131780.1"/>
    </source>
</evidence>
<proteinExistence type="predicted"/>
<sequence length="90" mass="9679">MARGAEPREQLGGHLTALGDIRRPSGRPTAPVCHMCPLPRPHTQQLCRPRALPVCTAHTSVLRAVKNDTFTQIGCEPTMGSGAKMGHLET</sequence>
<dbReference type="EMBL" id="JANPWB010000011">
    <property type="protein sequence ID" value="KAJ1131780.1"/>
    <property type="molecule type" value="Genomic_DNA"/>
</dbReference>
<accession>A0AAV7Q193</accession>
<gene>
    <name evidence="2" type="ORF">NDU88_010113</name>
</gene>
<comment type="caution">
    <text evidence="2">The sequence shown here is derived from an EMBL/GenBank/DDBJ whole genome shotgun (WGS) entry which is preliminary data.</text>
</comment>
<name>A0AAV7Q193_PLEWA</name>
<evidence type="ECO:0000256" key="1">
    <source>
        <dbReference type="SAM" id="MobiDB-lite"/>
    </source>
</evidence>